<keyword evidence="3" id="KW-0804">Transcription</keyword>
<accession>A0A374P735</accession>
<dbReference type="InterPro" id="IPR010982">
    <property type="entry name" value="Lambda_DNA-bd_dom_sf"/>
</dbReference>
<feature type="domain" description="HTH lacI-type" evidence="4">
    <location>
        <begin position="6"/>
        <end position="62"/>
    </location>
</feature>
<dbReference type="EMBL" id="QTJW01000019">
    <property type="protein sequence ID" value="RGD68070.1"/>
    <property type="molecule type" value="Genomic_DNA"/>
</dbReference>
<dbReference type="Gene3D" id="3.40.50.2300">
    <property type="match status" value="2"/>
</dbReference>
<dbReference type="PROSITE" id="PS50932">
    <property type="entry name" value="HTH_LACI_2"/>
    <property type="match status" value="1"/>
</dbReference>
<keyword evidence="1" id="KW-0805">Transcription regulation</keyword>
<evidence type="ECO:0000256" key="3">
    <source>
        <dbReference type="ARBA" id="ARBA00023163"/>
    </source>
</evidence>
<gene>
    <name evidence="5" type="ORF">DWX31_24065</name>
    <name evidence="6" type="ORF">DXD79_15375</name>
</gene>
<dbReference type="SUPFAM" id="SSF53822">
    <property type="entry name" value="Periplasmic binding protein-like I"/>
    <property type="match status" value="1"/>
</dbReference>
<dbReference type="RefSeq" id="WP_002602141.1">
    <property type="nucleotide sequence ID" value="NZ_CACRUH010000058.1"/>
</dbReference>
<evidence type="ECO:0000313" key="5">
    <source>
        <dbReference type="EMBL" id="RGD68070.1"/>
    </source>
</evidence>
<evidence type="ECO:0000259" key="4">
    <source>
        <dbReference type="PROSITE" id="PS50932"/>
    </source>
</evidence>
<proteinExistence type="predicted"/>
<dbReference type="InterPro" id="IPR046335">
    <property type="entry name" value="LacI/GalR-like_sensor"/>
</dbReference>
<evidence type="ECO:0000256" key="2">
    <source>
        <dbReference type="ARBA" id="ARBA00023125"/>
    </source>
</evidence>
<keyword evidence="2" id="KW-0238">DNA-binding</keyword>
<dbReference type="InterPro" id="IPR000843">
    <property type="entry name" value="HTH_LacI"/>
</dbReference>
<evidence type="ECO:0000313" key="7">
    <source>
        <dbReference type="Proteomes" id="UP000261023"/>
    </source>
</evidence>
<dbReference type="SMART" id="SM00354">
    <property type="entry name" value="HTH_LACI"/>
    <property type="match status" value="1"/>
</dbReference>
<sequence length="362" mass="40445">MTKKKPTSKDVAQLAGVSQPTVSMILNNYDNVRFSPETVQRVMDACTKLNYRVPSKRKGNSGERYEKLIMAMCPSYTNLYYISLLEAMCNQAEERGYSLTVFSSGRNMKLEGQFANLACQQDALGALLLYKPANSVALQQLIANMPVVAICDKTEVSNMDIIELDSEKLGMIIAEHLLSLGHRKIAYISTELNERHPARLYRLKGMQNAYARAGVSPFNILTCTMDSEKIAYTKDITSYETGYCLGKRVVEKYDDITALVGMNDMVAIGIMDALADKKYKVPQDYSVCGCDNTMISQYRTISMTSVEHFDANRGREAVDVLIRKIEQENGTDGDLWPASAVRVEFVPKLVARASTGPNRRKK</sequence>
<name>A0A374P735_9FIRM</name>
<dbReference type="CDD" id="cd06267">
    <property type="entry name" value="PBP1_LacI_sugar_binding-like"/>
    <property type="match status" value="1"/>
</dbReference>
<dbReference type="EMBL" id="QSON01000006">
    <property type="protein sequence ID" value="RGJ03757.1"/>
    <property type="molecule type" value="Genomic_DNA"/>
</dbReference>
<dbReference type="OrthoDB" id="9775106at2"/>
<dbReference type="GO" id="GO:0003700">
    <property type="term" value="F:DNA-binding transcription factor activity"/>
    <property type="evidence" value="ECO:0007669"/>
    <property type="project" value="TreeGrafter"/>
</dbReference>
<dbReference type="AlphaFoldDB" id="A0A374P735"/>
<dbReference type="Gene3D" id="1.10.260.40">
    <property type="entry name" value="lambda repressor-like DNA-binding domains"/>
    <property type="match status" value="1"/>
</dbReference>
<reference evidence="7 8" key="1">
    <citation type="submission" date="2018-08" db="EMBL/GenBank/DDBJ databases">
        <title>A genome reference for cultivated species of the human gut microbiota.</title>
        <authorList>
            <person name="Zou Y."/>
            <person name="Xue W."/>
            <person name="Luo G."/>
        </authorList>
    </citation>
    <scope>NUCLEOTIDE SEQUENCE [LARGE SCALE GENOMIC DNA]</scope>
    <source>
        <strain evidence="5 7">AF19-13AC</strain>
        <strain evidence="6 8">TM09-12</strain>
    </source>
</reference>
<evidence type="ECO:0000256" key="1">
    <source>
        <dbReference type="ARBA" id="ARBA00023015"/>
    </source>
</evidence>
<dbReference type="Proteomes" id="UP000261023">
    <property type="component" value="Unassembled WGS sequence"/>
</dbReference>
<dbReference type="CDD" id="cd01392">
    <property type="entry name" value="HTH_LacI"/>
    <property type="match status" value="1"/>
</dbReference>
<dbReference type="Pfam" id="PF13377">
    <property type="entry name" value="Peripla_BP_3"/>
    <property type="match status" value="1"/>
</dbReference>
<comment type="caution">
    <text evidence="6">The sequence shown here is derived from an EMBL/GenBank/DDBJ whole genome shotgun (WGS) entry which is preliminary data.</text>
</comment>
<organism evidence="6 8">
    <name type="scientific">Hungatella hathewayi</name>
    <dbReference type="NCBI Taxonomy" id="154046"/>
    <lineage>
        <taxon>Bacteria</taxon>
        <taxon>Bacillati</taxon>
        <taxon>Bacillota</taxon>
        <taxon>Clostridia</taxon>
        <taxon>Lachnospirales</taxon>
        <taxon>Lachnospiraceae</taxon>
        <taxon>Hungatella</taxon>
    </lineage>
</organism>
<dbReference type="Pfam" id="PF00356">
    <property type="entry name" value="LacI"/>
    <property type="match status" value="1"/>
</dbReference>
<dbReference type="InterPro" id="IPR028082">
    <property type="entry name" value="Peripla_BP_I"/>
</dbReference>
<dbReference type="Proteomes" id="UP000263014">
    <property type="component" value="Unassembled WGS sequence"/>
</dbReference>
<dbReference type="PANTHER" id="PTHR30146:SF153">
    <property type="entry name" value="LACTOSE OPERON REPRESSOR"/>
    <property type="match status" value="1"/>
</dbReference>
<dbReference type="GO" id="GO:0000976">
    <property type="term" value="F:transcription cis-regulatory region binding"/>
    <property type="evidence" value="ECO:0007669"/>
    <property type="project" value="TreeGrafter"/>
</dbReference>
<evidence type="ECO:0000313" key="6">
    <source>
        <dbReference type="EMBL" id="RGJ03757.1"/>
    </source>
</evidence>
<dbReference type="PANTHER" id="PTHR30146">
    <property type="entry name" value="LACI-RELATED TRANSCRIPTIONAL REPRESSOR"/>
    <property type="match status" value="1"/>
</dbReference>
<evidence type="ECO:0000313" key="8">
    <source>
        <dbReference type="Proteomes" id="UP000263014"/>
    </source>
</evidence>
<dbReference type="SUPFAM" id="SSF47413">
    <property type="entry name" value="lambda repressor-like DNA-binding domains"/>
    <property type="match status" value="1"/>
</dbReference>
<protein>
    <submittedName>
        <fullName evidence="6">LacI family transcriptional regulator</fullName>
    </submittedName>
</protein>